<dbReference type="Gene3D" id="3.30.360.10">
    <property type="entry name" value="Dihydrodipicolinate Reductase, domain 2"/>
    <property type="match status" value="1"/>
</dbReference>
<dbReference type="GO" id="GO:0000166">
    <property type="term" value="F:nucleotide binding"/>
    <property type="evidence" value="ECO:0007669"/>
    <property type="project" value="InterPro"/>
</dbReference>
<gene>
    <name evidence="5" type="ORF">KHA91_10995</name>
</gene>
<dbReference type="InterPro" id="IPR055170">
    <property type="entry name" value="GFO_IDH_MocA-like_dom"/>
</dbReference>
<dbReference type="InterPro" id="IPR050463">
    <property type="entry name" value="Gfo/Idh/MocA_oxidrdct_glycsds"/>
</dbReference>
<dbReference type="InterPro" id="IPR000683">
    <property type="entry name" value="Gfo/Idh/MocA-like_OxRdtase_N"/>
</dbReference>
<comment type="caution">
    <text evidence="5">The sequence shown here is derived from an EMBL/GenBank/DDBJ whole genome shotgun (WGS) entry which is preliminary data.</text>
</comment>
<dbReference type="AlphaFoldDB" id="A0A942UQN0"/>
<dbReference type="InterPro" id="IPR036291">
    <property type="entry name" value="NAD(P)-bd_dom_sf"/>
</dbReference>
<proteinExistence type="predicted"/>
<evidence type="ECO:0000313" key="6">
    <source>
        <dbReference type="Proteomes" id="UP000676456"/>
    </source>
</evidence>
<feature type="domain" description="GFO/IDH/MocA-like oxidoreductase" evidence="4">
    <location>
        <begin position="130"/>
        <end position="264"/>
    </location>
</feature>
<organism evidence="5 6">
    <name type="scientific">Lederbergia citrea</name>
    <dbReference type="NCBI Taxonomy" id="2833581"/>
    <lineage>
        <taxon>Bacteria</taxon>
        <taxon>Bacillati</taxon>
        <taxon>Bacillota</taxon>
        <taxon>Bacilli</taxon>
        <taxon>Bacillales</taxon>
        <taxon>Bacillaceae</taxon>
        <taxon>Lederbergia</taxon>
    </lineage>
</organism>
<evidence type="ECO:0000259" key="4">
    <source>
        <dbReference type="Pfam" id="PF22725"/>
    </source>
</evidence>
<evidence type="ECO:0000256" key="2">
    <source>
        <dbReference type="SAM" id="MobiDB-lite"/>
    </source>
</evidence>
<sequence length="367" mass="40015">MKSVKAGIIGCGNISSIYCQAGEKFEILDIVACADLDYDRAKARAEEFNIPKAYTVDELLADPEIEVVINLTIPKAHAEICVRALEAGKHVYVEKPLAISLEDGKRILDIAKDKNLMVGGAPDTFLGGGIQTCRKLIDDGEIGEVVAATAFMMFSGHEIWHPDPEFFYQVGGGPMFDMGPYYITALINLIGPIRRVTGSARITYKERTITSQPKYGQKITVEVPTHIAGVLDFENGAIGTIITSFDVKGSKLPNMEIYGSTGTIMVPDPNTFGGPVLIRKHGSQEWEEVPLTHGYQDNSRGVGIADMAYAIRSGRTHRANGDLTFHVLEVMHGIHEASASDTHYQLSSSCEQPKPLPTGLEEYSLDL</sequence>
<dbReference type="Gene3D" id="3.40.50.720">
    <property type="entry name" value="NAD(P)-binding Rossmann-like Domain"/>
    <property type="match status" value="1"/>
</dbReference>
<keyword evidence="1" id="KW-0560">Oxidoreductase</keyword>
<dbReference type="Proteomes" id="UP000676456">
    <property type="component" value="Unassembled WGS sequence"/>
</dbReference>
<evidence type="ECO:0000259" key="3">
    <source>
        <dbReference type="Pfam" id="PF01408"/>
    </source>
</evidence>
<evidence type="ECO:0000256" key="1">
    <source>
        <dbReference type="ARBA" id="ARBA00023002"/>
    </source>
</evidence>
<accession>A0A942UQN0</accession>
<dbReference type="Pfam" id="PF22725">
    <property type="entry name" value="GFO_IDH_MocA_C3"/>
    <property type="match status" value="1"/>
</dbReference>
<dbReference type="SUPFAM" id="SSF55347">
    <property type="entry name" value="Glyceraldehyde-3-phosphate dehydrogenase-like, C-terminal domain"/>
    <property type="match status" value="1"/>
</dbReference>
<feature type="region of interest" description="Disordered" evidence="2">
    <location>
        <begin position="346"/>
        <end position="367"/>
    </location>
</feature>
<name>A0A942UQN0_9BACI</name>
<feature type="domain" description="Gfo/Idh/MocA-like oxidoreductase N-terminal" evidence="3">
    <location>
        <begin position="5"/>
        <end position="118"/>
    </location>
</feature>
<evidence type="ECO:0000313" key="5">
    <source>
        <dbReference type="EMBL" id="MBS4223271.1"/>
    </source>
</evidence>
<keyword evidence="6" id="KW-1185">Reference proteome</keyword>
<dbReference type="RefSeq" id="WP_213098299.1">
    <property type="nucleotide sequence ID" value="NZ_JAGYPN010000002.1"/>
</dbReference>
<dbReference type="PANTHER" id="PTHR43818">
    <property type="entry name" value="BCDNA.GH03377"/>
    <property type="match status" value="1"/>
</dbReference>
<dbReference type="SUPFAM" id="SSF51735">
    <property type="entry name" value="NAD(P)-binding Rossmann-fold domains"/>
    <property type="match status" value="1"/>
</dbReference>
<protein>
    <submittedName>
        <fullName evidence="5">Gfo/Idh/MocA family oxidoreductase</fullName>
    </submittedName>
</protein>
<dbReference type="EMBL" id="JAGYPN010000002">
    <property type="protein sequence ID" value="MBS4223271.1"/>
    <property type="molecule type" value="Genomic_DNA"/>
</dbReference>
<dbReference type="GO" id="GO:0016491">
    <property type="term" value="F:oxidoreductase activity"/>
    <property type="evidence" value="ECO:0007669"/>
    <property type="project" value="UniProtKB-KW"/>
</dbReference>
<dbReference type="Pfam" id="PF01408">
    <property type="entry name" value="GFO_IDH_MocA"/>
    <property type="match status" value="1"/>
</dbReference>
<reference evidence="5 6" key="1">
    <citation type="submission" date="2021-05" db="EMBL/GenBank/DDBJ databases">
        <title>Novel Bacillus species.</title>
        <authorList>
            <person name="Liu G."/>
        </authorList>
    </citation>
    <scope>NUCLEOTIDE SEQUENCE [LARGE SCALE GENOMIC DNA]</scope>
    <source>
        <strain evidence="5 6">FJAT-49682</strain>
    </source>
</reference>
<dbReference type="PANTHER" id="PTHR43818:SF11">
    <property type="entry name" value="BCDNA.GH03377"/>
    <property type="match status" value="1"/>
</dbReference>